<organism evidence="2 3">
    <name type="scientific">Hibiscus sabdariffa</name>
    <name type="common">roselle</name>
    <dbReference type="NCBI Taxonomy" id="183260"/>
    <lineage>
        <taxon>Eukaryota</taxon>
        <taxon>Viridiplantae</taxon>
        <taxon>Streptophyta</taxon>
        <taxon>Embryophyta</taxon>
        <taxon>Tracheophyta</taxon>
        <taxon>Spermatophyta</taxon>
        <taxon>Magnoliopsida</taxon>
        <taxon>eudicotyledons</taxon>
        <taxon>Gunneridae</taxon>
        <taxon>Pentapetalae</taxon>
        <taxon>rosids</taxon>
        <taxon>malvids</taxon>
        <taxon>Malvales</taxon>
        <taxon>Malvaceae</taxon>
        <taxon>Malvoideae</taxon>
        <taxon>Hibiscus</taxon>
    </lineage>
</organism>
<evidence type="ECO:0000313" key="3">
    <source>
        <dbReference type="Proteomes" id="UP001472677"/>
    </source>
</evidence>
<evidence type="ECO:0000313" key="2">
    <source>
        <dbReference type="EMBL" id="KAK8556451.1"/>
    </source>
</evidence>
<gene>
    <name evidence="2" type="ORF">V6N12_002853</name>
</gene>
<feature type="region of interest" description="Disordered" evidence="1">
    <location>
        <begin position="1"/>
        <end position="107"/>
    </location>
</feature>
<dbReference type="Proteomes" id="UP001472677">
    <property type="component" value="Unassembled WGS sequence"/>
</dbReference>
<comment type="caution">
    <text evidence="2">The sequence shown here is derived from an EMBL/GenBank/DDBJ whole genome shotgun (WGS) entry which is preliminary data.</text>
</comment>
<evidence type="ECO:0000256" key="1">
    <source>
        <dbReference type="SAM" id="MobiDB-lite"/>
    </source>
</evidence>
<name>A0ABR2EBZ8_9ROSI</name>
<dbReference type="EMBL" id="JBBPBM010000017">
    <property type="protein sequence ID" value="KAK8556451.1"/>
    <property type="molecule type" value="Genomic_DNA"/>
</dbReference>
<accession>A0ABR2EBZ8</accession>
<proteinExistence type="predicted"/>
<sequence>MFEHGAFKGSGGRNPTKKERKKGAVGPESPSTIGWRWRSGGGGSNLARGHETRGQVQPDLLVCPGQASPSLGHSNEAYECSPSSPPAKPSREKGVVGFLGARPSREV</sequence>
<reference evidence="2 3" key="1">
    <citation type="journal article" date="2024" name="G3 (Bethesda)">
        <title>Genome assembly of Hibiscus sabdariffa L. provides insights into metabolisms of medicinal natural products.</title>
        <authorList>
            <person name="Kim T."/>
        </authorList>
    </citation>
    <scope>NUCLEOTIDE SEQUENCE [LARGE SCALE GENOMIC DNA]</scope>
    <source>
        <strain evidence="2">TK-2024</strain>
        <tissue evidence="2">Old leaves</tissue>
    </source>
</reference>
<protein>
    <submittedName>
        <fullName evidence="2">Uncharacterized protein</fullName>
    </submittedName>
</protein>
<keyword evidence="3" id="KW-1185">Reference proteome</keyword>